<dbReference type="AlphaFoldDB" id="A0A386H708"/>
<dbReference type="GO" id="GO:0030428">
    <property type="term" value="C:cell septum"/>
    <property type="evidence" value="ECO:0007669"/>
    <property type="project" value="TreeGrafter"/>
</dbReference>
<sequence length="90" mass="10706">MKKFFKPKKILYVLLIGYICYIFANQQITMNRIKKQVADKQLQEQKIKEKNEKLQDEVKMSKTDNYVEKLARERLGLIKEGETPVINTKN</sequence>
<gene>
    <name evidence="8" type="ORF">D4Z93_12475</name>
</gene>
<dbReference type="EMBL" id="CP032416">
    <property type="protein sequence ID" value="AYD41489.1"/>
    <property type="molecule type" value="Genomic_DNA"/>
</dbReference>
<keyword evidence="2" id="KW-0132">Cell division</keyword>
<evidence type="ECO:0000256" key="7">
    <source>
        <dbReference type="SAM" id="Coils"/>
    </source>
</evidence>
<accession>A0A386H708</accession>
<protein>
    <submittedName>
        <fullName evidence="8">Septum formation initiator family protein</fullName>
    </submittedName>
</protein>
<dbReference type="KEGG" id="cfer:D4Z93_12475"/>
<keyword evidence="1" id="KW-1003">Cell membrane</keyword>
<feature type="coiled-coil region" evidence="7">
    <location>
        <begin position="30"/>
        <end position="64"/>
    </location>
</feature>
<dbReference type="PANTHER" id="PTHR37485">
    <property type="entry name" value="CELL DIVISION PROTEIN FTSB"/>
    <property type="match status" value="1"/>
</dbReference>
<keyword evidence="4" id="KW-1133">Transmembrane helix</keyword>
<dbReference type="PANTHER" id="PTHR37485:SF1">
    <property type="entry name" value="CELL DIVISION PROTEIN FTSB"/>
    <property type="match status" value="1"/>
</dbReference>
<dbReference type="Pfam" id="PF04977">
    <property type="entry name" value="DivIC"/>
    <property type="match status" value="1"/>
</dbReference>
<evidence type="ECO:0000313" key="8">
    <source>
        <dbReference type="EMBL" id="AYD41489.1"/>
    </source>
</evidence>
<dbReference type="GO" id="GO:0043093">
    <property type="term" value="P:FtsZ-dependent cytokinesis"/>
    <property type="evidence" value="ECO:0007669"/>
    <property type="project" value="TreeGrafter"/>
</dbReference>
<keyword evidence="6" id="KW-0131">Cell cycle</keyword>
<dbReference type="OrthoDB" id="9815382at2"/>
<keyword evidence="5" id="KW-0472">Membrane</keyword>
<dbReference type="InterPro" id="IPR007060">
    <property type="entry name" value="FtsL/DivIC"/>
</dbReference>
<keyword evidence="7" id="KW-0175">Coiled coil</keyword>
<evidence type="ECO:0000256" key="2">
    <source>
        <dbReference type="ARBA" id="ARBA00022618"/>
    </source>
</evidence>
<evidence type="ECO:0000256" key="6">
    <source>
        <dbReference type="ARBA" id="ARBA00023306"/>
    </source>
</evidence>
<evidence type="ECO:0000256" key="3">
    <source>
        <dbReference type="ARBA" id="ARBA00022692"/>
    </source>
</evidence>
<evidence type="ECO:0000256" key="1">
    <source>
        <dbReference type="ARBA" id="ARBA00022475"/>
    </source>
</evidence>
<dbReference type="InterPro" id="IPR023081">
    <property type="entry name" value="Cell_div_FtsB"/>
</dbReference>
<dbReference type="RefSeq" id="WP_119974354.1">
    <property type="nucleotide sequence ID" value="NZ_CP032416.1"/>
</dbReference>
<keyword evidence="3" id="KW-0812">Transmembrane</keyword>
<dbReference type="Proteomes" id="UP000266301">
    <property type="component" value="Chromosome"/>
</dbReference>
<reference evidence="8 9" key="1">
    <citation type="journal article" date="2019" name="Int. J. Syst. Evol. Microbiol.">
        <title>Clostridium fermenticellae sp. nov., isolated from the mud in a fermentation cellar for the production of the Chinese liquor, baijiu.</title>
        <authorList>
            <person name="Xu P.X."/>
            <person name="Chai L.J."/>
            <person name="Qiu T."/>
            <person name="Zhang X.J."/>
            <person name="Lu Z.M."/>
            <person name="Xiao C."/>
            <person name="Wang S.T."/>
            <person name="Shen C.H."/>
            <person name="Shi J.S."/>
            <person name="Xu Z.H."/>
        </authorList>
    </citation>
    <scope>NUCLEOTIDE SEQUENCE [LARGE SCALE GENOMIC DNA]</scope>
    <source>
        <strain evidence="8 9">JN500901</strain>
    </source>
</reference>
<proteinExistence type="predicted"/>
<name>A0A386H708_9CLOT</name>
<evidence type="ECO:0000256" key="5">
    <source>
        <dbReference type="ARBA" id="ARBA00023136"/>
    </source>
</evidence>
<keyword evidence="9" id="KW-1185">Reference proteome</keyword>
<organism evidence="8 9">
    <name type="scientific">Clostridium fermenticellae</name>
    <dbReference type="NCBI Taxonomy" id="2068654"/>
    <lineage>
        <taxon>Bacteria</taxon>
        <taxon>Bacillati</taxon>
        <taxon>Bacillota</taxon>
        <taxon>Clostridia</taxon>
        <taxon>Eubacteriales</taxon>
        <taxon>Clostridiaceae</taxon>
        <taxon>Clostridium</taxon>
    </lineage>
</organism>
<evidence type="ECO:0000313" key="9">
    <source>
        <dbReference type="Proteomes" id="UP000266301"/>
    </source>
</evidence>
<evidence type="ECO:0000256" key="4">
    <source>
        <dbReference type="ARBA" id="ARBA00022989"/>
    </source>
</evidence>